<keyword evidence="2" id="KW-1133">Transmembrane helix</keyword>
<feature type="region of interest" description="Disordered" evidence="1">
    <location>
        <begin position="118"/>
        <end position="163"/>
    </location>
</feature>
<protein>
    <submittedName>
        <fullName evidence="3">ABC transporter substrate-binding protein</fullName>
    </submittedName>
</protein>
<dbReference type="Gene3D" id="2.60.120.260">
    <property type="entry name" value="Galactose-binding domain-like"/>
    <property type="match status" value="1"/>
</dbReference>
<proteinExistence type="predicted"/>
<evidence type="ECO:0000313" key="4">
    <source>
        <dbReference type="Proteomes" id="UP000680588"/>
    </source>
</evidence>
<keyword evidence="2" id="KW-0472">Membrane</keyword>
<feature type="region of interest" description="Disordered" evidence="1">
    <location>
        <begin position="192"/>
        <end position="313"/>
    </location>
</feature>
<dbReference type="SUPFAM" id="SSF49785">
    <property type="entry name" value="Galactose-binding domain-like"/>
    <property type="match status" value="1"/>
</dbReference>
<feature type="compositionally biased region" description="Polar residues" evidence="1">
    <location>
        <begin position="255"/>
        <end position="264"/>
    </location>
</feature>
<dbReference type="AlphaFoldDB" id="A0A975PF77"/>
<feature type="region of interest" description="Disordered" evidence="1">
    <location>
        <begin position="341"/>
        <end position="385"/>
    </location>
</feature>
<feature type="compositionally biased region" description="Acidic residues" evidence="1">
    <location>
        <begin position="294"/>
        <end position="306"/>
    </location>
</feature>
<keyword evidence="4" id="KW-1185">Reference proteome</keyword>
<feature type="transmembrane region" description="Helical" evidence="2">
    <location>
        <begin position="318"/>
        <end position="339"/>
    </location>
</feature>
<evidence type="ECO:0000256" key="1">
    <source>
        <dbReference type="SAM" id="MobiDB-lite"/>
    </source>
</evidence>
<feature type="compositionally biased region" description="Low complexity" evidence="1">
    <location>
        <begin position="357"/>
        <end position="374"/>
    </location>
</feature>
<accession>A0A975PF77</accession>
<dbReference type="KEGG" id="asun:KG104_17850"/>
<organism evidence="3 4">
    <name type="scientific">Arthrobacter sunyaminii</name>
    <dbReference type="NCBI Taxonomy" id="2816859"/>
    <lineage>
        <taxon>Bacteria</taxon>
        <taxon>Bacillati</taxon>
        <taxon>Actinomycetota</taxon>
        <taxon>Actinomycetes</taxon>
        <taxon>Micrococcales</taxon>
        <taxon>Micrococcaceae</taxon>
        <taxon>Arthrobacter</taxon>
    </lineage>
</organism>
<gene>
    <name evidence="3" type="ORF">KG104_17850</name>
</gene>
<evidence type="ECO:0000313" key="3">
    <source>
        <dbReference type="EMBL" id="QWQ36263.1"/>
    </source>
</evidence>
<feature type="compositionally biased region" description="Acidic residues" evidence="1">
    <location>
        <begin position="240"/>
        <end position="252"/>
    </location>
</feature>
<dbReference type="RefSeq" id="WP_207348161.1">
    <property type="nucleotide sequence ID" value="NZ_CP076456.1"/>
</dbReference>
<name>A0A975PF77_9MICC</name>
<keyword evidence="2" id="KW-0812">Transmembrane</keyword>
<dbReference type="Proteomes" id="UP000680588">
    <property type="component" value="Chromosome"/>
</dbReference>
<sequence length="529" mass="55194">MPQPVDVGSTLGGRYKVTAWVLASAEDDLVLDGVDQVLNRAVSILLAAPENTSQVSASAREIATGERASNVQVLDLGVSDGRTYLVTNNANAADLLDLVIERDAPYVEPFFTDTLGSEIFGMPRSREPENEEEDRYVEEPAERAPRKPLMSGRPLPRLPKFGRGAAAAGTGAMVSGAEEAAAARDLEFGEAEDAPAEAATGAATLPPPPSARPKGPRVQERGTAPATGQTPKVSRWTDTDYSEETASDDDDTAAGSMSETNHPVQDSGRRPSNFPRSAVAATAAGSGNDYSENYPDDGGYDEDEDDAPPRTNRTMGRVLVGTLLTLVLIVAVVLSVSTLGSLKDPDPLAGSDTTPTAAAPEQAPAAEAPAEEPAAPAPVPAGVSRLVPANPALDAEHDGELPQILDGNPASYWSSYEYANDTFGGYAPNLALVVELEEESAINKIDITQLNGTGGSFSVLLNDSPTLDGAVTVAETGFTGPTTSIPVPKTNGETATAQYVIVNFTQLPRLTGVQTAFPWGLRIAEIGVS</sequence>
<reference evidence="3" key="1">
    <citation type="submission" date="2021-06" db="EMBL/GenBank/DDBJ databases">
        <title>Novel species in genus Arthrobacter.</title>
        <authorList>
            <person name="Zhang G."/>
        </authorList>
    </citation>
    <scope>NUCLEOTIDE SEQUENCE</scope>
    <source>
        <strain evidence="3">Zg-ZUI122</strain>
    </source>
</reference>
<dbReference type="EMBL" id="CP076456">
    <property type="protein sequence ID" value="QWQ36263.1"/>
    <property type="molecule type" value="Genomic_DNA"/>
</dbReference>
<evidence type="ECO:0000256" key="2">
    <source>
        <dbReference type="SAM" id="Phobius"/>
    </source>
</evidence>
<dbReference type="InterPro" id="IPR008979">
    <property type="entry name" value="Galactose-bd-like_sf"/>
</dbReference>